<sequence length="310" mass="34830">MFVSLSGLHASPTKTHLILSKSAQHNRDRLLGMLGFQEAHLLILYLGLHLISSRLSLSDCRSLLLKIDSRIRGWGGVQFSFAARVQLIKSVLMSFNIYWAMAFTYLKELFGKLKNSCGISYGRGLRELDTRKSHGIKELYKGIVTPSRLVGFIMFSCKTSRFGQSMIKWDPGVGSSSLLLLATPSSPQQQGATQDLMPLAVAPAKRSPFSIQILAEALPQGIKIPSLTDYDETGDLEDHLDKFLAKVDMLDMCDAGYCKIFRTTLFGKTMAWFNQLPTNTIENFEQLSQRFLHDFSITKGIRRQHRICSQ</sequence>
<organism evidence="1 2">
    <name type="scientific">Sesamum angolense</name>
    <dbReference type="NCBI Taxonomy" id="2727404"/>
    <lineage>
        <taxon>Eukaryota</taxon>
        <taxon>Viridiplantae</taxon>
        <taxon>Streptophyta</taxon>
        <taxon>Embryophyta</taxon>
        <taxon>Tracheophyta</taxon>
        <taxon>Spermatophyta</taxon>
        <taxon>Magnoliopsida</taxon>
        <taxon>eudicotyledons</taxon>
        <taxon>Gunneridae</taxon>
        <taxon>Pentapetalae</taxon>
        <taxon>asterids</taxon>
        <taxon>lamiids</taxon>
        <taxon>Lamiales</taxon>
        <taxon>Pedaliaceae</taxon>
        <taxon>Sesamum</taxon>
    </lineage>
</organism>
<keyword evidence="2" id="KW-1185">Reference proteome</keyword>
<dbReference type="EMBL" id="JACGWL010000001">
    <property type="protein sequence ID" value="KAK4410244.1"/>
    <property type="molecule type" value="Genomic_DNA"/>
</dbReference>
<protein>
    <recommendedName>
        <fullName evidence="3">Retrotransposon gag domain-containing protein</fullName>
    </recommendedName>
</protein>
<dbReference type="PANTHER" id="PTHR33116:SF78">
    <property type="entry name" value="OS12G0587133 PROTEIN"/>
    <property type="match status" value="1"/>
</dbReference>
<evidence type="ECO:0000313" key="1">
    <source>
        <dbReference type="EMBL" id="KAK4410244.1"/>
    </source>
</evidence>
<dbReference type="PANTHER" id="PTHR33116">
    <property type="entry name" value="REVERSE TRANSCRIPTASE ZINC-BINDING DOMAIN-CONTAINING PROTEIN-RELATED-RELATED"/>
    <property type="match status" value="1"/>
</dbReference>
<gene>
    <name evidence="1" type="ORF">Sango_0097400</name>
</gene>
<reference evidence="1" key="1">
    <citation type="submission" date="2020-06" db="EMBL/GenBank/DDBJ databases">
        <authorList>
            <person name="Li T."/>
            <person name="Hu X."/>
            <person name="Zhang T."/>
            <person name="Song X."/>
            <person name="Zhang H."/>
            <person name="Dai N."/>
            <person name="Sheng W."/>
            <person name="Hou X."/>
            <person name="Wei L."/>
        </authorList>
    </citation>
    <scope>NUCLEOTIDE SEQUENCE</scope>
    <source>
        <strain evidence="1">K16</strain>
        <tissue evidence="1">Leaf</tissue>
    </source>
</reference>
<proteinExistence type="predicted"/>
<evidence type="ECO:0008006" key="3">
    <source>
        <dbReference type="Google" id="ProtNLM"/>
    </source>
</evidence>
<dbReference type="Proteomes" id="UP001289374">
    <property type="component" value="Unassembled WGS sequence"/>
</dbReference>
<name>A0AAE1XEI4_9LAMI</name>
<evidence type="ECO:0000313" key="2">
    <source>
        <dbReference type="Proteomes" id="UP001289374"/>
    </source>
</evidence>
<reference evidence="1" key="2">
    <citation type="journal article" date="2024" name="Plant">
        <title>Genomic evolution and insights into agronomic trait innovations of Sesamum species.</title>
        <authorList>
            <person name="Miao H."/>
            <person name="Wang L."/>
            <person name="Qu L."/>
            <person name="Liu H."/>
            <person name="Sun Y."/>
            <person name="Le M."/>
            <person name="Wang Q."/>
            <person name="Wei S."/>
            <person name="Zheng Y."/>
            <person name="Lin W."/>
            <person name="Duan Y."/>
            <person name="Cao H."/>
            <person name="Xiong S."/>
            <person name="Wang X."/>
            <person name="Wei L."/>
            <person name="Li C."/>
            <person name="Ma Q."/>
            <person name="Ju M."/>
            <person name="Zhao R."/>
            <person name="Li G."/>
            <person name="Mu C."/>
            <person name="Tian Q."/>
            <person name="Mei H."/>
            <person name="Zhang T."/>
            <person name="Gao T."/>
            <person name="Zhang H."/>
        </authorList>
    </citation>
    <scope>NUCLEOTIDE SEQUENCE</scope>
    <source>
        <strain evidence="1">K16</strain>
    </source>
</reference>
<comment type="caution">
    <text evidence="1">The sequence shown here is derived from an EMBL/GenBank/DDBJ whole genome shotgun (WGS) entry which is preliminary data.</text>
</comment>
<dbReference type="AlphaFoldDB" id="A0AAE1XEI4"/>
<accession>A0AAE1XEI4</accession>